<keyword evidence="1" id="KW-0812">Transmembrane</keyword>
<dbReference type="AlphaFoldDB" id="A0A413F8Q0"/>
<feature type="transmembrane region" description="Helical" evidence="1">
    <location>
        <begin position="6"/>
        <end position="25"/>
    </location>
</feature>
<organism evidence="2 3">
    <name type="scientific">Enterocloster asparagiformis</name>
    <dbReference type="NCBI Taxonomy" id="333367"/>
    <lineage>
        <taxon>Bacteria</taxon>
        <taxon>Bacillati</taxon>
        <taxon>Bacillota</taxon>
        <taxon>Clostridia</taxon>
        <taxon>Lachnospirales</taxon>
        <taxon>Lachnospiraceae</taxon>
        <taxon>Enterocloster</taxon>
    </lineage>
</organism>
<dbReference type="NCBIfam" id="TIGR01167">
    <property type="entry name" value="LPXTG_anchor"/>
    <property type="match status" value="1"/>
</dbReference>
<feature type="transmembrane region" description="Helical" evidence="1">
    <location>
        <begin position="55"/>
        <end position="75"/>
    </location>
</feature>
<protein>
    <submittedName>
        <fullName evidence="2">LPXTG cell wall anchor domain-containing protein</fullName>
    </submittedName>
</protein>
<accession>A0A413F8Q0</accession>
<sequence>MKVKKVLGIIMGILGLVLVIIEILLKMEESMSISVIGGADGPTSIFLAGRIGGNISILIIIVGVILMVIAGFILFKRKH</sequence>
<proteinExistence type="predicted"/>
<keyword evidence="1" id="KW-0472">Membrane</keyword>
<comment type="caution">
    <text evidence="2">The sequence shown here is derived from an EMBL/GenBank/DDBJ whole genome shotgun (WGS) entry which is preliminary data.</text>
</comment>
<evidence type="ECO:0000256" key="1">
    <source>
        <dbReference type="SAM" id="Phobius"/>
    </source>
</evidence>
<dbReference type="Proteomes" id="UP000283880">
    <property type="component" value="Unassembled WGS sequence"/>
</dbReference>
<gene>
    <name evidence="2" type="ORF">DWV29_24495</name>
</gene>
<keyword evidence="1" id="KW-1133">Transmembrane helix</keyword>
<evidence type="ECO:0000313" key="2">
    <source>
        <dbReference type="EMBL" id="RGX23745.1"/>
    </source>
</evidence>
<dbReference type="EMBL" id="QSBM01000024">
    <property type="protein sequence ID" value="RGX23745.1"/>
    <property type="molecule type" value="Genomic_DNA"/>
</dbReference>
<evidence type="ECO:0000313" key="3">
    <source>
        <dbReference type="Proteomes" id="UP000283880"/>
    </source>
</evidence>
<reference evidence="2 3" key="1">
    <citation type="submission" date="2018-08" db="EMBL/GenBank/DDBJ databases">
        <title>A genome reference for cultivated species of the human gut microbiota.</title>
        <authorList>
            <person name="Zou Y."/>
            <person name="Xue W."/>
            <person name="Luo G."/>
        </authorList>
    </citation>
    <scope>NUCLEOTIDE SEQUENCE [LARGE SCALE GENOMIC DNA]</scope>
    <source>
        <strain evidence="2 3">AF04-15</strain>
    </source>
</reference>
<name>A0A413F8Q0_9FIRM</name>